<feature type="active site" description="Proton acceptor" evidence="5">
    <location>
        <position position="135"/>
    </location>
</feature>
<evidence type="ECO:0000256" key="2">
    <source>
        <dbReference type="ARBA" id="ARBA00022490"/>
    </source>
</evidence>
<dbReference type="EC" id="2.3.1.266" evidence="5"/>
<comment type="subcellular location">
    <subcellularLocation>
        <location evidence="5">Cytoplasm</location>
    </subcellularLocation>
</comment>
<dbReference type="CDD" id="cd04301">
    <property type="entry name" value="NAT_SF"/>
    <property type="match status" value="1"/>
</dbReference>
<keyword evidence="2 5" id="KW-0963">Cytoplasm</keyword>
<dbReference type="InParanoid" id="A0A5Q0BJ56"/>
<dbReference type="InterPro" id="IPR006464">
    <property type="entry name" value="AcTrfase_RimI/Ard1"/>
</dbReference>
<dbReference type="OrthoDB" id="9796919at2"/>
<keyword evidence="4 5" id="KW-0012">Acyltransferase</keyword>
<dbReference type="InterPro" id="IPR043690">
    <property type="entry name" value="RimI"/>
</dbReference>
<comment type="caution">
    <text evidence="5">Lacks conserved residue(s) required for the propagation of feature annotation.</text>
</comment>
<evidence type="ECO:0000313" key="8">
    <source>
        <dbReference type="Proteomes" id="UP000325755"/>
    </source>
</evidence>
<dbReference type="GO" id="GO:0005737">
    <property type="term" value="C:cytoplasm"/>
    <property type="evidence" value="ECO:0007669"/>
    <property type="project" value="UniProtKB-SubCell"/>
</dbReference>
<dbReference type="RefSeq" id="WP_153249882.1">
    <property type="nucleotide sequence ID" value="NZ_CP044205.1"/>
</dbReference>
<dbReference type="EMBL" id="CP044205">
    <property type="protein sequence ID" value="QFY43905.1"/>
    <property type="molecule type" value="Genomic_DNA"/>
</dbReference>
<sequence length="178" mass="20259">MSGFFQVLKDWIQYDAERDFYSKYNPSLVEAAEVIYRRMKKSDIDAVLQIENAAYEFPWEPQTFRDCFRVNYICWVAEKLGRIQAYGIASVGAGESHVLNVCVSPAAQGKGYGRAMMENLMQLARDKGAEMMMLEVRPSNQKAINLYLSLGFNEIGQRKGYYPASKGREDALVLARTL</sequence>
<dbReference type="PROSITE" id="PS51186">
    <property type="entry name" value="GNAT"/>
    <property type="match status" value="1"/>
</dbReference>
<dbReference type="GO" id="GO:0008999">
    <property type="term" value="F:protein-N-terminal-alanine acetyltransferase activity"/>
    <property type="evidence" value="ECO:0007669"/>
    <property type="project" value="UniProtKB-UniRule"/>
</dbReference>
<dbReference type="FunCoup" id="A0A5Q0BJ56">
    <property type="interactions" value="249"/>
</dbReference>
<dbReference type="HAMAP" id="MF_02210">
    <property type="entry name" value="RimI"/>
    <property type="match status" value="1"/>
</dbReference>
<keyword evidence="3 5" id="KW-0808">Transferase</keyword>
<dbReference type="InterPro" id="IPR050680">
    <property type="entry name" value="YpeA/RimI_acetyltransf"/>
</dbReference>
<evidence type="ECO:0000256" key="4">
    <source>
        <dbReference type="ARBA" id="ARBA00023315"/>
    </source>
</evidence>
<dbReference type="NCBIfam" id="TIGR01575">
    <property type="entry name" value="rimI"/>
    <property type="match status" value="1"/>
</dbReference>
<keyword evidence="8" id="KW-1185">Reference proteome</keyword>
<dbReference type="SUPFAM" id="SSF55729">
    <property type="entry name" value="Acyl-CoA N-acyltransferases (Nat)"/>
    <property type="match status" value="1"/>
</dbReference>
<dbReference type="KEGG" id="mmob:F6R98_15755"/>
<dbReference type="PANTHER" id="PTHR43420:SF51">
    <property type="entry name" value="PEPTIDYL-LYSINE N-ACETYLTRANSFERASE YIAC"/>
    <property type="match status" value="1"/>
</dbReference>
<comment type="catalytic activity">
    <reaction evidence="5">
        <text>N-terminal L-alanyl-[ribosomal protein bS18] + acetyl-CoA = N-terminal N(alpha)-acetyl-L-alanyl-[ribosomal protein bS18] + CoA + H(+)</text>
        <dbReference type="Rhea" id="RHEA:43756"/>
        <dbReference type="Rhea" id="RHEA-COMP:10676"/>
        <dbReference type="Rhea" id="RHEA-COMP:10677"/>
        <dbReference type="ChEBI" id="CHEBI:15378"/>
        <dbReference type="ChEBI" id="CHEBI:57287"/>
        <dbReference type="ChEBI" id="CHEBI:57288"/>
        <dbReference type="ChEBI" id="CHEBI:64718"/>
        <dbReference type="ChEBI" id="CHEBI:83683"/>
        <dbReference type="EC" id="2.3.1.266"/>
    </reaction>
</comment>
<protein>
    <recommendedName>
        <fullName evidence="5">[Ribosomal protein bS18]-alanine N-acetyltransferase</fullName>
        <ecNumber evidence="5">2.3.1.266</ecNumber>
    </recommendedName>
</protein>
<dbReference type="InterPro" id="IPR016181">
    <property type="entry name" value="Acyl_CoA_acyltransferase"/>
</dbReference>
<evidence type="ECO:0000256" key="1">
    <source>
        <dbReference type="ARBA" id="ARBA00005395"/>
    </source>
</evidence>
<organism evidence="7 8">
    <name type="scientific">Candidatus Methylospira mobilis</name>
    <dbReference type="NCBI Taxonomy" id="1808979"/>
    <lineage>
        <taxon>Bacteria</taxon>
        <taxon>Pseudomonadati</taxon>
        <taxon>Pseudomonadota</taxon>
        <taxon>Gammaproteobacteria</taxon>
        <taxon>Methylococcales</taxon>
        <taxon>Methylococcaceae</taxon>
        <taxon>Candidatus Methylospira</taxon>
    </lineage>
</organism>
<dbReference type="Proteomes" id="UP000325755">
    <property type="component" value="Chromosome"/>
</dbReference>
<evidence type="ECO:0000313" key="7">
    <source>
        <dbReference type="EMBL" id="QFY43905.1"/>
    </source>
</evidence>
<dbReference type="AlphaFoldDB" id="A0A5Q0BJ56"/>
<accession>A0A5Q0BJ56</accession>
<evidence type="ECO:0000256" key="5">
    <source>
        <dbReference type="HAMAP-Rule" id="MF_02210"/>
    </source>
</evidence>
<reference evidence="7 8" key="1">
    <citation type="submission" date="2019-09" db="EMBL/GenBank/DDBJ databases">
        <title>Ecophysiology of the spiral-shaped methanotroph Methylospira mobilis as revealed by the complete genome sequence.</title>
        <authorList>
            <person name="Oshkin I.Y."/>
            <person name="Dedysh S.N."/>
            <person name="Miroshnikov K."/>
            <person name="Danilova O.V."/>
            <person name="Hakobyan A."/>
            <person name="Liesack W."/>
        </authorList>
    </citation>
    <scope>NUCLEOTIDE SEQUENCE [LARGE SCALE GENOMIC DNA]</scope>
    <source>
        <strain evidence="7 8">Shm1</strain>
    </source>
</reference>
<evidence type="ECO:0000256" key="3">
    <source>
        <dbReference type="ARBA" id="ARBA00022679"/>
    </source>
</evidence>
<gene>
    <name evidence="5 7" type="primary">rimI</name>
    <name evidence="7" type="ORF">F6R98_15755</name>
</gene>
<name>A0A5Q0BJ56_9GAMM</name>
<feature type="active site" description="Proton donor" evidence="5">
    <location>
        <position position="147"/>
    </location>
</feature>
<comment type="function">
    <text evidence="5">Acetylates the N-terminal alanine of ribosomal protein bS18.</text>
</comment>
<proteinExistence type="inferred from homology"/>
<dbReference type="Pfam" id="PF00583">
    <property type="entry name" value="Acetyltransf_1"/>
    <property type="match status" value="1"/>
</dbReference>
<feature type="domain" description="N-acetyltransferase" evidence="6">
    <location>
        <begin position="34"/>
        <end position="178"/>
    </location>
</feature>
<evidence type="ECO:0000259" key="6">
    <source>
        <dbReference type="PROSITE" id="PS51186"/>
    </source>
</evidence>
<dbReference type="PANTHER" id="PTHR43420">
    <property type="entry name" value="ACETYLTRANSFERASE"/>
    <property type="match status" value="1"/>
</dbReference>
<comment type="similarity">
    <text evidence="1 5">Belongs to the acetyltransferase family. RimI subfamily.</text>
</comment>
<dbReference type="Gene3D" id="3.40.630.30">
    <property type="match status" value="1"/>
</dbReference>
<feature type="binding site" evidence="5">
    <location>
        <position position="140"/>
    </location>
    <ligand>
        <name>acetyl-CoA</name>
        <dbReference type="ChEBI" id="CHEBI:57288"/>
    </ligand>
</feature>
<dbReference type="InterPro" id="IPR000182">
    <property type="entry name" value="GNAT_dom"/>
</dbReference>